<proteinExistence type="predicted"/>
<organism evidence="1 2">
    <name type="scientific">Nicotiana attenuata</name>
    <name type="common">Coyote tobacco</name>
    <dbReference type="NCBI Taxonomy" id="49451"/>
    <lineage>
        <taxon>Eukaryota</taxon>
        <taxon>Viridiplantae</taxon>
        <taxon>Streptophyta</taxon>
        <taxon>Embryophyta</taxon>
        <taxon>Tracheophyta</taxon>
        <taxon>Spermatophyta</taxon>
        <taxon>Magnoliopsida</taxon>
        <taxon>eudicotyledons</taxon>
        <taxon>Gunneridae</taxon>
        <taxon>Pentapetalae</taxon>
        <taxon>asterids</taxon>
        <taxon>lamiids</taxon>
        <taxon>Solanales</taxon>
        <taxon>Solanaceae</taxon>
        <taxon>Nicotianoideae</taxon>
        <taxon>Nicotianeae</taxon>
        <taxon>Nicotiana</taxon>
    </lineage>
</organism>
<dbReference type="AlphaFoldDB" id="A0A314L9B5"/>
<accession>A0A314L9B5</accession>
<protein>
    <submittedName>
        <fullName evidence="1">Uncharacterized protein</fullName>
    </submittedName>
</protein>
<dbReference type="Gramene" id="OIT38260">
    <property type="protein sequence ID" value="OIT38260"/>
    <property type="gene ID" value="A4A49_55706"/>
</dbReference>
<dbReference type="EMBL" id="MJEQ01000222">
    <property type="protein sequence ID" value="OIT38260.1"/>
    <property type="molecule type" value="Genomic_DNA"/>
</dbReference>
<dbReference type="Proteomes" id="UP000187609">
    <property type="component" value="Unassembled WGS sequence"/>
</dbReference>
<reference evidence="1" key="1">
    <citation type="submission" date="2016-11" db="EMBL/GenBank/DDBJ databases">
        <title>The genome of Nicotiana attenuata.</title>
        <authorList>
            <person name="Xu S."/>
            <person name="Brockmoeller T."/>
            <person name="Gaquerel E."/>
            <person name="Navarro A."/>
            <person name="Kuhl H."/>
            <person name="Gase K."/>
            <person name="Ling Z."/>
            <person name="Zhou W."/>
            <person name="Kreitzer C."/>
            <person name="Stanke M."/>
            <person name="Tang H."/>
            <person name="Lyons E."/>
            <person name="Pandey P."/>
            <person name="Pandey S.P."/>
            <person name="Timmermann B."/>
            <person name="Baldwin I.T."/>
        </authorList>
    </citation>
    <scope>NUCLEOTIDE SEQUENCE [LARGE SCALE GENOMIC DNA]</scope>
    <source>
        <strain evidence="1">UT</strain>
    </source>
</reference>
<name>A0A314L9B5_NICAT</name>
<evidence type="ECO:0000313" key="1">
    <source>
        <dbReference type="EMBL" id="OIT38260.1"/>
    </source>
</evidence>
<evidence type="ECO:0000313" key="2">
    <source>
        <dbReference type="Proteomes" id="UP000187609"/>
    </source>
</evidence>
<gene>
    <name evidence="1" type="ORF">A4A49_55706</name>
</gene>
<feature type="non-terminal residue" evidence="1">
    <location>
        <position position="120"/>
    </location>
</feature>
<sequence length="120" mass="14031">SQPKLVGCQVRENIMACRRKRKISIDTTTYDHILDVKELEKDNKFIRAAMLKIRYADVIFKSQQQVLGKAFDGTEMKKKTKLWKKQLREAKAKSQRQSDREAARIAIENIKRTVDFDDGM</sequence>
<comment type="caution">
    <text evidence="1">The sequence shown here is derived from an EMBL/GenBank/DDBJ whole genome shotgun (WGS) entry which is preliminary data.</text>
</comment>
<feature type="non-terminal residue" evidence="1">
    <location>
        <position position="1"/>
    </location>
</feature>
<keyword evidence="2" id="KW-1185">Reference proteome</keyword>